<evidence type="ECO:0000313" key="3">
    <source>
        <dbReference type="Proteomes" id="UP000008311"/>
    </source>
</evidence>
<sequence>MGSGGRVLRALFGAVVFMGVICFLSVGILANRVTKLTARSTVLSTGSFEHWRMIGRGRHHIHQNLDLNYVSKRRVPNGPDPIHNRYMYSFT</sequence>
<dbReference type="PANTHER" id="PTHR34277:SF18">
    <property type="entry name" value="CLAVATA3_ESR (CLE)-RELATED PROTEIN 25"/>
    <property type="match status" value="1"/>
</dbReference>
<dbReference type="Proteomes" id="UP000008311">
    <property type="component" value="Unassembled WGS sequence"/>
</dbReference>
<dbReference type="InParanoid" id="B9RUI6"/>
<organism evidence="2 3">
    <name type="scientific">Ricinus communis</name>
    <name type="common">Castor bean</name>
    <dbReference type="NCBI Taxonomy" id="3988"/>
    <lineage>
        <taxon>Eukaryota</taxon>
        <taxon>Viridiplantae</taxon>
        <taxon>Streptophyta</taxon>
        <taxon>Embryophyta</taxon>
        <taxon>Tracheophyta</taxon>
        <taxon>Spermatophyta</taxon>
        <taxon>Magnoliopsida</taxon>
        <taxon>eudicotyledons</taxon>
        <taxon>Gunneridae</taxon>
        <taxon>Pentapetalae</taxon>
        <taxon>rosids</taxon>
        <taxon>fabids</taxon>
        <taxon>Malpighiales</taxon>
        <taxon>Euphorbiaceae</taxon>
        <taxon>Acalyphoideae</taxon>
        <taxon>Acalypheae</taxon>
        <taxon>Ricinus</taxon>
    </lineage>
</organism>
<dbReference type="PANTHER" id="PTHR34277">
    <property type="entry name" value="CLAVATA3/ESR (CLE)-RELATED PROTEIN 26"/>
    <property type="match status" value="1"/>
</dbReference>
<dbReference type="EMBL" id="EQ973817">
    <property type="protein sequence ID" value="EEF44973.1"/>
    <property type="molecule type" value="Genomic_DNA"/>
</dbReference>
<evidence type="ECO:0000256" key="1">
    <source>
        <dbReference type="SAM" id="Phobius"/>
    </source>
</evidence>
<keyword evidence="1" id="KW-0472">Membrane</keyword>
<protein>
    <submittedName>
        <fullName evidence="2">CLE25, putative</fullName>
    </submittedName>
</protein>
<dbReference type="FunCoup" id="B9RUI6">
    <property type="interactions" value="410"/>
</dbReference>
<reference evidence="3" key="1">
    <citation type="journal article" date="2010" name="Nat. Biotechnol.">
        <title>Draft genome sequence of the oilseed species Ricinus communis.</title>
        <authorList>
            <person name="Chan A.P."/>
            <person name="Crabtree J."/>
            <person name="Zhao Q."/>
            <person name="Lorenzi H."/>
            <person name="Orvis J."/>
            <person name="Puiu D."/>
            <person name="Melake-Berhan A."/>
            <person name="Jones K.M."/>
            <person name="Redman J."/>
            <person name="Chen G."/>
            <person name="Cahoon E.B."/>
            <person name="Gedil M."/>
            <person name="Stanke M."/>
            <person name="Haas B.J."/>
            <person name="Wortman J.R."/>
            <person name="Fraser-Liggett C.M."/>
            <person name="Ravel J."/>
            <person name="Rabinowicz P.D."/>
        </authorList>
    </citation>
    <scope>NUCLEOTIDE SEQUENCE [LARGE SCALE GENOMIC DNA]</scope>
    <source>
        <strain evidence="3">cv. Hale</strain>
    </source>
</reference>
<evidence type="ECO:0000313" key="2">
    <source>
        <dbReference type="EMBL" id="EEF44973.1"/>
    </source>
</evidence>
<keyword evidence="1" id="KW-1133">Transmembrane helix</keyword>
<keyword evidence="3" id="KW-1185">Reference proteome</keyword>
<dbReference type="InterPro" id="IPR039316">
    <property type="entry name" value="CLE25/26"/>
</dbReference>
<name>B9RUI6_RICCO</name>
<dbReference type="AlphaFoldDB" id="B9RUI6"/>
<proteinExistence type="predicted"/>
<dbReference type="eggNOG" id="ENOG502S9XV">
    <property type="taxonomic scope" value="Eukaryota"/>
</dbReference>
<accession>B9RUI6</accession>
<gene>
    <name evidence="2" type="ORF">RCOM_0853190</name>
</gene>
<keyword evidence="1" id="KW-0812">Transmembrane</keyword>
<feature type="transmembrane region" description="Helical" evidence="1">
    <location>
        <begin position="6"/>
        <end position="30"/>
    </location>
</feature>